<protein>
    <submittedName>
        <fullName evidence="2">DUF465 domain-containing protein</fullName>
    </submittedName>
</protein>
<accession>A0AAU7XAF4</accession>
<name>A0AAU7XAF4_9HYPH</name>
<reference evidence="2" key="1">
    <citation type="submission" date="2024-06" db="EMBL/GenBank/DDBJ databases">
        <title>Methylostella associata gen. nov., sp. nov., a novel Ancalomicrobiaceae-affiliated facultatively methylotrophic bacteria that feed on methanotrophs of the genus Methylococcus.</title>
        <authorList>
            <person name="Saltykova V."/>
            <person name="Danilova O.V."/>
            <person name="Oshkin I.Y."/>
            <person name="Belova S.E."/>
            <person name="Pimenov N.V."/>
            <person name="Dedysh S.N."/>
        </authorList>
    </citation>
    <scope>NUCLEOTIDE SEQUENCE</scope>
    <source>
        <strain evidence="2">S20</strain>
    </source>
</reference>
<feature type="coiled-coil region" evidence="1">
    <location>
        <begin position="7"/>
        <end position="55"/>
    </location>
</feature>
<dbReference type="RefSeq" id="WP_407049874.1">
    <property type="nucleotide sequence ID" value="NZ_CP158568.1"/>
</dbReference>
<dbReference type="AlphaFoldDB" id="A0AAU7XAF4"/>
<dbReference type="Pfam" id="PF04325">
    <property type="entry name" value="DUF465"/>
    <property type="match status" value="1"/>
</dbReference>
<dbReference type="InterPro" id="IPR007420">
    <property type="entry name" value="DUF465"/>
</dbReference>
<gene>
    <name evidence="2" type="ORF">ABS361_00265</name>
</gene>
<dbReference type="InterPro" id="IPR038444">
    <property type="entry name" value="DUF465_sf"/>
</dbReference>
<evidence type="ECO:0000313" key="2">
    <source>
        <dbReference type="EMBL" id="XBY44782.1"/>
    </source>
</evidence>
<dbReference type="KEGG" id="mflg:ABS361_00265"/>
<evidence type="ECO:0000256" key="1">
    <source>
        <dbReference type="SAM" id="Coils"/>
    </source>
</evidence>
<proteinExistence type="predicted"/>
<keyword evidence="1" id="KW-0175">Coiled coil</keyword>
<sequence>MSIESHVAELERRHAALEAQIREAVSHPSADSLEIADMKRRKLQLKEQITKLRDATIH</sequence>
<dbReference type="EMBL" id="CP158568">
    <property type="protein sequence ID" value="XBY44782.1"/>
    <property type="molecule type" value="Genomic_DNA"/>
</dbReference>
<organism evidence="2">
    <name type="scientific">Methyloraptor flagellatus</name>
    <dbReference type="NCBI Taxonomy" id="3162530"/>
    <lineage>
        <taxon>Bacteria</taxon>
        <taxon>Pseudomonadati</taxon>
        <taxon>Pseudomonadota</taxon>
        <taxon>Alphaproteobacteria</taxon>
        <taxon>Hyphomicrobiales</taxon>
        <taxon>Ancalomicrobiaceae</taxon>
        <taxon>Methyloraptor</taxon>
    </lineage>
</organism>
<dbReference type="Gene3D" id="6.10.280.50">
    <property type="match status" value="1"/>
</dbReference>